<name>A0A7Y7WPD8_9PSED</name>
<dbReference type="RefSeq" id="WP_177095793.1">
    <property type="nucleotide sequence ID" value="NZ_JACAOS010000001.1"/>
</dbReference>
<evidence type="ECO:0008006" key="3">
    <source>
        <dbReference type="Google" id="ProtNLM"/>
    </source>
</evidence>
<gene>
    <name evidence="1" type="ORF">HX830_09360</name>
</gene>
<reference evidence="1 2" key="1">
    <citation type="submission" date="2020-04" db="EMBL/GenBank/DDBJ databases">
        <title>Molecular characterization of pseudomonads from Agaricus bisporus reveal novel blotch 2 pathogens in Western Europe.</title>
        <authorList>
            <person name="Taparia T."/>
            <person name="Krijger M."/>
            <person name="Haynes E."/>
            <person name="Elpinstone J.G."/>
            <person name="Noble R."/>
            <person name="Van Der Wolf J."/>
        </authorList>
    </citation>
    <scope>NUCLEOTIDE SEQUENCE [LARGE SCALE GENOMIC DNA]</scope>
    <source>
        <strain evidence="1 2">G9001</strain>
    </source>
</reference>
<comment type="caution">
    <text evidence="1">The sequence shown here is derived from an EMBL/GenBank/DDBJ whole genome shotgun (WGS) entry which is preliminary data.</text>
</comment>
<sequence>MNPLGLKRDIIPIWKPSYEAAKSPELLAVKKQVSQIKAEAQSETVLADFLSNKNLGTAADLLNASMLEGKSELSIIAAEYVISSKEKLPALEAISRKVLGLKPLDTHLNHLNEIAALRSRLINMPQNPIAWVDLARAYTVINEREKSEKAMWVALRYSNNHRWISRMAARLFVHYEELGKAHRVLLLNENLRSDPWLLSTELAVARLAGRPLKNWNQAKKLVTASINPIHLSELSSSIATSEILGGADKKARAFFKQSLISPTSNSLAQIKWADRSYKLGFGKQIEATLAHSNNAYEAKYWEAYEKKNMQLALKHADAWWKEEPYSVSPPRAITYLASIVNDMPLLLRSANIALKANPRDIVLKLNYLFAQISTLGYASSVDSKTLEKVTRTLRAIMHGPDKSEAAHAIANIGMLAYRTGEFDLGKAYYDHAEEYFEKTKNPSRLFLLLNHLREALIADSEWSGCIVSRIKNFISQPQPVISAAGEYYLNKIELLEKQPGTWKNKFSNVFIDDETSDEAAEPAKILSLEEASKKFWLPSDFYTANEALQLLKTERDNSTVKSRK</sequence>
<evidence type="ECO:0000313" key="2">
    <source>
        <dbReference type="Proteomes" id="UP000522864"/>
    </source>
</evidence>
<dbReference type="AlphaFoldDB" id="A0A7Y7WPD8"/>
<dbReference type="Proteomes" id="UP000522864">
    <property type="component" value="Unassembled WGS sequence"/>
</dbReference>
<dbReference type="EMBL" id="JACAQA010000005">
    <property type="protein sequence ID" value="NWB85088.1"/>
    <property type="molecule type" value="Genomic_DNA"/>
</dbReference>
<accession>A0A7Y7WPD8</accession>
<protein>
    <recommendedName>
        <fullName evidence="3">Tetratricopeptide repeat protein</fullName>
    </recommendedName>
</protein>
<organism evidence="1 2">
    <name type="scientific">Pseudomonas gingeri</name>
    <dbReference type="NCBI Taxonomy" id="117681"/>
    <lineage>
        <taxon>Bacteria</taxon>
        <taxon>Pseudomonadati</taxon>
        <taxon>Pseudomonadota</taxon>
        <taxon>Gammaproteobacteria</taxon>
        <taxon>Pseudomonadales</taxon>
        <taxon>Pseudomonadaceae</taxon>
        <taxon>Pseudomonas</taxon>
    </lineage>
</organism>
<proteinExistence type="predicted"/>
<evidence type="ECO:0000313" key="1">
    <source>
        <dbReference type="EMBL" id="NWB85088.1"/>
    </source>
</evidence>